<dbReference type="GO" id="GO:0005506">
    <property type="term" value="F:iron ion binding"/>
    <property type="evidence" value="ECO:0007669"/>
    <property type="project" value="InterPro"/>
</dbReference>
<dbReference type="InterPro" id="IPR017972">
    <property type="entry name" value="Cyt_P450_CS"/>
</dbReference>
<dbReference type="PROSITE" id="PS00086">
    <property type="entry name" value="CYTOCHROME_P450"/>
    <property type="match status" value="1"/>
</dbReference>
<comment type="caution">
    <text evidence="1">The sequence shown here is derived from an EMBL/GenBank/DDBJ whole genome shotgun (WGS) entry which is preliminary data.</text>
</comment>
<dbReference type="GO" id="GO:0016829">
    <property type="term" value="F:lyase activity"/>
    <property type="evidence" value="ECO:0007669"/>
    <property type="project" value="UniProtKB-KW"/>
</dbReference>
<dbReference type="SUPFAM" id="SSF48264">
    <property type="entry name" value="Cytochrome P450"/>
    <property type="match status" value="1"/>
</dbReference>
<dbReference type="Proteomes" id="UP000282084">
    <property type="component" value="Unassembled WGS sequence"/>
</dbReference>
<dbReference type="AlphaFoldDB" id="A0A495WBY9"/>
<reference evidence="1 2" key="1">
    <citation type="submission" date="2018-10" db="EMBL/GenBank/DDBJ databases">
        <title>Sequencing the genomes of 1000 actinobacteria strains.</title>
        <authorList>
            <person name="Klenk H.-P."/>
        </authorList>
    </citation>
    <scope>NUCLEOTIDE SEQUENCE [LARGE SCALE GENOMIC DNA]</scope>
    <source>
        <strain evidence="1 2">DSM 43800</strain>
    </source>
</reference>
<dbReference type="CDD" id="cd00377">
    <property type="entry name" value="ICL_PEPM"/>
    <property type="match status" value="1"/>
</dbReference>
<protein>
    <submittedName>
        <fullName evidence="1">2-methylisocitrate lyase-like PEP mutase family enzyme</fullName>
    </submittedName>
</protein>
<dbReference type="GO" id="GO:0016705">
    <property type="term" value="F:oxidoreductase activity, acting on paired donors, with incorporation or reduction of molecular oxygen"/>
    <property type="evidence" value="ECO:0007669"/>
    <property type="project" value="InterPro"/>
</dbReference>
<dbReference type="InterPro" id="IPR036396">
    <property type="entry name" value="Cyt_P450_sf"/>
</dbReference>
<dbReference type="GO" id="GO:0020037">
    <property type="term" value="F:heme binding"/>
    <property type="evidence" value="ECO:0007669"/>
    <property type="project" value="InterPro"/>
</dbReference>
<dbReference type="Gene3D" id="3.20.20.60">
    <property type="entry name" value="Phosphoenolpyruvate-binding domains"/>
    <property type="match status" value="1"/>
</dbReference>
<name>A0A495WBY9_9PSEU</name>
<accession>A0A495WBY9</accession>
<dbReference type="PANTHER" id="PTHR42905">
    <property type="entry name" value="PHOSPHOENOLPYRUVATE CARBOXYLASE"/>
    <property type="match status" value="1"/>
</dbReference>
<organism evidence="1 2">
    <name type="scientific">Saccharothrix australiensis</name>
    <dbReference type="NCBI Taxonomy" id="2072"/>
    <lineage>
        <taxon>Bacteria</taxon>
        <taxon>Bacillati</taxon>
        <taxon>Actinomycetota</taxon>
        <taxon>Actinomycetes</taxon>
        <taxon>Pseudonocardiales</taxon>
        <taxon>Pseudonocardiaceae</taxon>
        <taxon>Saccharothrix</taxon>
    </lineage>
</organism>
<dbReference type="RefSeq" id="WP_211347160.1">
    <property type="nucleotide sequence ID" value="NZ_RBXO01000001.1"/>
</dbReference>
<dbReference type="InterPro" id="IPR039556">
    <property type="entry name" value="ICL/PEPM"/>
</dbReference>
<dbReference type="GO" id="GO:0004497">
    <property type="term" value="F:monooxygenase activity"/>
    <property type="evidence" value="ECO:0007669"/>
    <property type="project" value="InterPro"/>
</dbReference>
<dbReference type="Pfam" id="PF13714">
    <property type="entry name" value="PEP_mutase"/>
    <property type="match status" value="1"/>
</dbReference>
<dbReference type="PANTHER" id="PTHR42905:SF16">
    <property type="entry name" value="CARBOXYPHOSPHONOENOLPYRUVATE PHOSPHONOMUTASE-LIKE PROTEIN (AFU_ORTHOLOGUE AFUA_5G07230)"/>
    <property type="match status" value="1"/>
</dbReference>
<evidence type="ECO:0000313" key="2">
    <source>
        <dbReference type="Proteomes" id="UP000282084"/>
    </source>
</evidence>
<evidence type="ECO:0000313" key="1">
    <source>
        <dbReference type="EMBL" id="RKT57348.1"/>
    </source>
</evidence>
<dbReference type="EMBL" id="RBXO01000001">
    <property type="protein sequence ID" value="RKT57348.1"/>
    <property type="molecule type" value="Genomic_DNA"/>
</dbReference>
<proteinExistence type="predicted"/>
<dbReference type="SUPFAM" id="SSF51621">
    <property type="entry name" value="Phosphoenolpyruvate/pyruvate domain"/>
    <property type="match status" value="1"/>
</dbReference>
<keyword evidence="1" id="KW-0456">Lyase</keyword>
<keyword evidence="2" id="KW-1185">Reference proteome</keyword>
<gene>
    <name evidence="1" type="ORF">C8E97_6067</name>
</gene>
<dbReference type="InterPro" id="IPR015813">
    <property type="entry name" value="Pyrv/PenolPyrv_kinase-like_dom"/>
</dbReference>
<sequence>MNHDVLLDPTYTVPAVPHATRGVAWLRAHVARFSEGADHERRRALAVSHLSTVDLAALRRPGNAVAKLAAGLGLPRAVVADVSVVARCYQPHTTATPEADAAVARLVAACGGAWDEATAARIGLLVQASAATDAMVAGRVPPVPATRRVAPDGTVVEVSLADAPFGAGRHECPGRAHAAALAEGTFHRLHAGPEPLVLPNAWDHASAAALVRAGFPAIGTTSLGVAAAAGLPDAAGVARAETLALARRLVRLPVPVTVDVEAGFGDVRGLAAELADLGVAGVNIEDGRGDGLADPAEQADLLRAFKDAAPHLFLNARVDTHWLRVDRESTVERALRYVDAGADGVFVPGLAADRDIAEVVEAVPVPVNVLAQRDVRALAALGVRRISTGSLLFRAAVRATVATARAVRDGEPVGEVPGYDEVRALADL</sequence>
<dbReference type="InterPro" id="IPR040442">
    <property type="entry name" value="Pyrv_kinase-like_dom_sf"/>
</dbReference>